<evidence type="ECO:0000259" key="1">
    <source>
        <dbReference type="PROSITE" id="PS50011"/>
    </source>
</evidence>
<dbReference type="GO" id="GO:0004674">
    <property type="term" value="F:protein serine/threonine kinase activity"/>
    <property type="evidence" value="ECO:0007669"/>
    <property type="project" value="TreeGrafter"/>
</dbReference>
<organism evidence="2 3">
    <name type="scientific">Phytophthora fragariae</name>
    <dbReference type="NCBI Taxonomy" id="53985"/>
    <lineage>
        <taxon>Eukaryota</taxon>
        <taxon>Sar</taxon>
        <taxon>Stramenopiles</taxon>
        <taxon>Oomycota</taxon>
        <taxon>Peronosporomycetes</taxon>
        <taxon>Peronosporales</taxon>
        <taxon>Peronosporaceae</taxon>
        <taxon>Phytophthora</taxon>
    </lineage>
</organism>
<dbReference type="CDD" id="cd00180">
    <property type="entry name" value="PKc"/>
    <property type="match status" value="1"/>
</dbReference>
<dbReference type="InterPro" id="IPR000719">
    <property type="entry name" value="Prot_kinase_dom"/>
</dbReference>
<comment type="caution">
    <text evidence="2">The sequence shown here is derived from an EMBL/GenBank/DDBJ whole genome shotgun (WGS) entry which is preliminary data.</text>
</comment>
<dbReference type="Gene3D" id="1.10.510.10">
    <property type="entry name" value="Transferase(Phosphotransferase) domain 1"/>
    <property type="match status" value="1"/>
</dbReference>
<dbReference type="PROSITE" id="PS00108">
    <property type="entry name" value="PROTEIN_KINASE_ST"/>
    <property type="match status" value="1"/>
</dbReference>
<dbReference type="InterPro" id="IPR051681">
    <property type="entry name" value="Ser/Thr_Kinases-Pseudokinases"/>
</dbReference>
<name>A0A6G0M7C6_9STRA</name>
<dbReference type="InterPro" id="IPR011009">
    <property type="entry name" value="Kinase-like_dom_sf"/>
</dbReference>
<feature type="domain" description="Protein kinase" evidence="1">
    <location>
        <begin position="37"/>
        <end position="183"/>
    </location>
</feature>
<dbReference type="AlphaFoldDB" id="A0A6G0M7C6"/>
<proteinExistence type="predicted"/>
<dbReference type="InterPro" id="IPR001245">
    <property type="entry name" value="Ser-Thr/Tyr_kinase_cat_dom"/>
</dbReference>
<dbReference type="GO" id="GO:0005524">
    <property type="term" value="F:ATP binding"/>
    <property type="evidence" value="ECO:0007669"/>
    <property type="project" value="InterPro"/>
</dbReference>
<reference evidence="2 3" key="1">
    <citation type="submission" date="2018-09" db="EMBL/GenBank/DDBJ databases">
        <title>Genomic investigation of the strawberry pathogen Phytophthora fragariae indicates pathogenicity is determined by transcriptional variation in three key races.</title>
        <authorList>
            <person name="Adams T.M."/>
            <person name="Armitage A.D."/>
            <person name="Sobczyk M.K."/>
            <person name="Bates H.J."/>
            <person name="Dunwell J.M."/>
            <person name="Nellist C.F."/>
            <person name="Harrison R.J."/>
        </authorList>
    </citation>
    <scope>NUCLEOTIDE SEQUENCE [LARGE SCALE GENOMIC DNA]</scope>
    <source>
        <strain evidence="2 3">BC-23</strain>
    </source>
</reference>
<accession>A0A6G0M7C6</accession>
<protein>
    <recommendedName>
        <fullName evidence="1">Protein kinase domain-containing protein</fullName>
    </recommendedName>
</protein>
<dbReference type="SMART" id="SM00220">
    <property type="entry name" value="S_TKc"/>
    <property type="match status" value="1"/>
</dbReference>
<dbReference type="InterPro" id="IPR008271">
    <property type="entry name" value="Ser/Thr_kinase_AS"/>
</dbReference>
<dbReference type="PANTHER" id="PTHR44329:SF214">
    <property type="entry name" value="PROTEIN KINASE DOMAIN-CONTAINING PROTEIN"/>
    <property type="match status" value="1"/>
</dbReference>
<dbReference type="Pfam" id="PF07714">
    <property type="entry name" value="PK_Tyr_Ser-Thr"/>
    <property type="match status" value="1"/>
</dbReference>
<dbReference type="Proteomes" id="UP000476176">
    <property type="component" value="Unassembled WGS sequence"/>
</dbReference>
<dbReference type="Gene3D" id="3.30.200.20">
    <property type="entry name" value="Phosphorylase Kinase, domain 1"/>
    <property type="match status" value="1"/>
</dbReference>
<dbReference type="SUPFAM" id="SSF56112">
    <property type="entry name" value="Protein kinase-like (PK-like)"/>
    <property type="match status" value="1"/>
</dbReference>
<dbReference type="EMBL" id="QXGC01010023">
    <property type="protein sequence ID" value="KAE9157058.1"/>
    <property type="molecule type" value="Genomic_DNA"/>
</dbReference>
<evidence type="ECO:0000313" key="2">
    <source>
        <dbReference type="EMBL" id="KAE9157058.1"/>
    </source>
</evidence>
<sequence length="183" mass="20747">VHHWHPKAQYSQGTRLVPIREHEVGGLPTWLIPVHQIELGRHLASGSFGAVYEGTWLGSKVVVKQVLTDQADADNRNQFKAEADLWFSLNHDHIIKLYGACHDERPFFVCERATRGTLTSFAKGKERLEIWSYIHQALLGLRHLHDHEIVHGDLKGNNILVCDDGAKLADFGMSFIANRPETR</sequence>
<gene>
    <name evidence="2" type="ORF">PF004_g32367</name>
</gene>
<evidence type="ECO:0000313" key="3">
    <source>
        <dbReference type="Proteomes" id="UP000476176"/>
    </source>
</evidence>
<dbReference type="PANTHER" id="PTHR44329">
    <property type="entry name" value="SERINE/THREONINE-PROTEIN KINASE TNNI3K-RELATED"/>
    <property type="match status" value="1"/>
</dbReference>
<feature type="non-terminal residue" evidence="2">
    <location>
        <position position="1"/>
    </location>
</feature>
<dbReference type="PROSITE" id="PS50011">
    <property type="entry name" value="PROTEIN_KINASE_DOM"/>
    <property type="match status" value="1"/>
</dbReference>